<dbReference type="EMBL" id="CM003373">
    <property type="protein sequence ID" value="KOM36862.1"/>
    <property type="molecule type" value="Genomic_DNA"/>
</dbReference>
<evidence type="ECO:0000313" key="2">
    <source>
        <dbReference type="EMBL" id="KOM36862.1"/>
    </source>
</evidence>
<feature type="compositionally biased region" description="Polar residues" evidence="1">
    <location>
        <begin position="18"/>
        <end position="32"/>
    </location>
</feature>
<organism evidence="2 3">
    <name type="scientific">Phaseolus angularis</name>
    <name type="common">Azuki bean</name>
    <name type="synonym">Vigna angularis</name>
    <dbReference type="NCBI Taxonomy" id="3914"/>
    <lineage>
        <taxon>Eukaryota</taxon>
        <taxon>Viridiplantae</taxon>
        <taxon>Streptophyta</taxon>
        <taxon>Embryophyta</taxon>
        <taxon>Tracheophyta</taxon>
        <taxon>Spermatophyta</taxon>
        <taxon>Magnoliopsida</taxon>
        <taxon>eudicotyledons</taxon>
        <taxon>Gunneridae</taxon>
        <taxon>Pentapetalae</taxon>
        <taxon>rosids</taxon>
        <taxon>fabids</taxon>
        <taxon>Fabales</taxon>
        <taxon>Fabaceae</taxon>
        <taxon>Papilionoideae</taxon>
        <taxon>50 kb inversion clade</taxon>
        <taxon>NPAAA clade</taxon>
        <taxon>indigoferoid/millettioid clade</taxon>
        <taxon>Phaseoleae</taxon>
        <taxon>Vigna</taxon>
    </lineage>
</organism>
<gene>
    <name evidence="2" type="ORF">LR48_Vigan03g024300</name>
</gene>
<reference evidence="3" key="1">
    <citation type="journal article" date="2015" name="Proc. Natl. Acad. Sci. U.S.A.">
        <title>Genome sequencing of adzuki bean (Vigna angularis) provides insight into high starch and low fat accumulation and domestication.</title>
        <authorList>
            <person name="Yang K."/>
            <person name="Tian Z."/>
            <person name="Chen C."/>
            <person name="Luo L."/>
            <person name="Zhao B."/>
            <person name="Wang Z."/>
            <person name="Yu L."/>
            <person name="Li Y."/>
            <person name="Sun Y."/>
            <person name="Li W."/>
            <person name="Chen Y."/>
            <person name="Li Y."/>
            <person name="Zhang Y."/>
            <person name="Ai D."/>
            <person name="Zhao J."/>
            <person name="Shang C."/>
            <person name="Ma Y."/>
            <person name="Wu B."/>
            <person name="Wang M."/>
            <person name="Gao L."/>
            <person name="Sun D."/>
            <person name="Zhang P."/>
            <person name="Guo F."/>
            <person name="Wang W."/>
            <person name="Li Y."/>
            <person name="Wang J."/>
            <person name="Varshney R.K."/>
            <person name="Wang J."/>
            <person name="Ling H.Q."/>
            <person name="Wan P."/>
        </authorList>
    </citation>
    <scope>NUCLEOTIDE SEQUENCE</scope>
    <source>
        <strain evidence="3">cv. Jingnong 6</strain>
    </source>
</reference>
<dbReference type="Proteomes" id="UP000053144">
    <property type="component" value="Chromosome 3"/>
</dbReference>
<sequence length="220" mass="23914">MEVDASFTKCRQRDGSTDEGSSGDTNDATTTEVAAMNAGGDDPRQRSDKGTRRSTEAVRSTTASVLQKARSFGLFSLYITVAAEEFAGMTGIKASVRRSIEIVRSTTASVLQTSEVVRSVQCTLVLERSFGLFSLYITMEAEGFARMTGLKTSVRRSTEVVRSTTASVLQTREVVRSVQCTLVAERSFGLFRLYITVAAEGFAAMTLLKASVRRSTEVVR</sequence>
<protein>
    <submittedName>
        <fullName evidence="2">Uncharacterized protein</fullName>
    </submittedName>
</protein>
<feature type="compositionally biased region" description="Basic and acidic residues" evidence="1">
    <location>
        <begin position="41"/>
        <end position="56"/>
    </location>
</feature>
<dbReference type="Gramene" id="KOM36862">
    <property type="protein sequence ID" value="KOM36862"/>
    <property type="gene ID" value="LR48_Vigan03g024300"/>
</dbReference>
<name>A0A0L9U2E6_PHAAN</name>
<proteinExistence type="predicted"/>
<dbReference type="AlphaFoldDB" id="A0A0L9U2E6"/>
<evidence type="ECO:0000313" key="3">
    <source>
        <dbReference type="Proteomes" id="UP000053144"/>
    </source>
</evidence>
<accession>A0A0L9U2E6</accession>
<evidence type="ECO:0000256" key="1">
    <source>
        <dbReference type="SAM" id="MobiDB-lite"/>
    </source>
</evidence>
<feature type="region of interest" description="Disordered" evidence="1">
    <location>
        <begin position="1"/>
        <end position="59"/>
    </location>
</feature>